<evidence type="ECO:0000313" key="2">
    <source>
        <dbReference type="EMBL" id="RKT78370.1"/>
    </source>
</evidence>
<dbReference type="InterPro" id="IPR022496">
    <property type="entry name" value="T6A_TsaB"/>
</dbReference>
<reference evidence="2 3" key="1">
    <citation type="submission" date="2018-10" db="EMBL/GenBank/DDBJ databases">
        <title>Sequencing the genomes of 1000 actinobacteria strains.</title>
        <authorList>
            <person name="Klenk H.-P."/>
        </authorList>
    </citation>
    <scope>NUCLEOTIDE SEQUENCE [LARGE SCALE GENOMIC DNA]</scope>
    <source>
        <strain evidence="2 3">DSM 44267</strain>
    </source>
</reference>
<dbReference type="GO" id="GO:0002949">
    <property type="term" value="P:tRNA threonylcarbamoyladenosine modification"/>
    <property type="evidence" value="ECO:0007669"/>
    <property type="project" value="InterPro"/>
</dbReference>
<dbReference type="AlphaFoldDB" id="A0A495XUY3"/>
<evidence type="ECO:0000313" key="3">
    <source>
        <dbReference type="Proteomes" id="UP000278440"/>
    </source>
</evidence>
<dbReference type="SUPFAM" id="SSF53067">
    <property type="entry name" value="Actin-like ATPase domain"/>
    <property type="match status" value="2"/>
</dbReference>
<comment type="caution">
    <text evidence="2">The sequence shown here is derived from an EMBL/GenBank/DDBJ whole genome shotgun (WGS) entry which is preliminary data.</text>
</comment>
<organism evidence="2 3">
    <name type="scientific">Terracoccus luteus</name>
    <dbReference type="NCBI Taxonomy" id="53356"/>
    <lineage>
        <taxon>Bacteria</taxon>
        <taxon>Bacillati</taxon>
        <taxon>Actinomycetota</taxon>
        <taxon>Actinomycetes</taxon>
        <taxon>Micrococcales</taxon>
        <taxon>Intrasporangiaceae</taxon>
        <taxon>Terracoccus</taxon>
    </lineage>
</organism>
<accession>A0A495XUY3</accession>
<feature type="domain" description="Gcp-like" evidence="1">
    <location>
        <begin position="32"/>
        <end position="146"/>
    </location>
</feature>
<evidence type="ECO:0000259" key="1">
    <source>
        <dbReference type="Pfam" id="PF00814"/>
    </source>
</evidence>
<gene>
    <name evidence="2" type="ORF">DFJ68_1814</name>
</gene>
<name>A0A495XUY3_9MICO</name>
<dbReference type="Gene3D" id="3.30.420.40">
    <property type="match status" value="2"/>
</dbReference>
<sequence length="240" mass="24521">MLLLAIDTSTTAITTALHDGAAVLAQSSTLDARAHTEHLAPGIRAVLADVGREPGDVTDVVCGIGPGPFTGLRVGIVTARTVGFALGVPVRGLTSHDALAHEAWLGGHRGGLLVATDARRKEVYAARYDLDDDGAHRLEGPVVAKAVDLPDEWRALPAAGRGPGLWPESLSGSGLPLDVSAGALADLAARRLRAAGREEDAASLQRVDAVGGFDGLEPLYLRRPDAAPAVAPAVGTAPPG</sequence>
<dbReference type="InterPro" id="IPR043129">
    <property type="entry name" value="ATPase_NBD"/>
</dbReference>
<dbReference type="OrthoDB" id="9809995at2"/>
<dbReference type="Proteomes" id="UP000278440">
    <property type="component" value="Unassembled WGS sequence"/>
</dbReference>
<protein>
    <submittedName>
        <fullName evidence="2">tRNA threonylcarbamoyl adenosine modification protein YeaZ</fullName>
    </submittedName>
</protein>
<dbReference type="NCBIfam" id="TIGR03725">
    <property type="entry name" value="T6A_YeaZ"/>
    <property type="match status" value="1"/>
</dbReference>
<dbReference type="RefSeq" id="WP_121032545.1">
    <property type="nucleotide sequence ID" value="NZ_RBXT01000001.1"/>
</dbReference>
<dbReference type="EMBL" id="RBXT01000001">
    <property type="protein sequence ID" value="RKT78370.1"/>
    <property type="molecule type" value="Genomic_DNA"/>
</dbReference>
<dbReference type="Pfam" id="PF00814">
    <property type="entry name" value="TsaD"/>
    <property type="match status" value="1"/>
</dbReference>
<keyword evidence="3" id="KW-1185">Reference proteome</keyword>
<dbReference type="CDD" id="cd24032">
    <property type="entry name" value="ASKHA_NBD_TsaB"/>
    <property type="match status" value="1"/>
</dbReference>
<proteinExistence type="predicted"/>
<dbReference type="InterPro" id="IPR000905">
    <property type="entry name" value="Gcp-like_dom"/>
</dbReference>